<dbReference type="PANTHER" id="PTHR42901">
    <property type="entry name" value="ALCOHOL DEHYDROGENASE"/>
    <property type="match status" value="1"/>
</dbReference>
<comment type="similarity">
    <text evidence="1 3">Belongs to the short-chain dehydrogenases/reductases (SDR) family.</text>
</comment>
<evidence type="ECO:0000256" key="1">
    <source>
        <dbReference type="ARBA" id="ARBA00006484"/>
    </source>
</evidence>
<protein>
    <submittedName>
        <fullName evidence="4">3-hydroxy acid dehydrogenase / malonic semialdehyde reductase</fullName>
    </submittedName>
</protein>
<name>A0A1C4AM64_9GAMM</name>
<dbReference type="EMBL" id="FMBA01000012">
    <property type="protein sequence ID" value="SCB95641.1"/>
    <property type="molecule type" value="Genomic_DNA"/>
</dbReference>
<evidence type="ECO:0000313" key="4">
    <source>
        <dbReference type="EMBL" id="SCB95641.1"/>
    </source>
</evidence>
<dbReference type="PANTHER" id="PTHR42901:SF1">
    <property type="entry name" value="ALCOHOL DEHYDROGENASE"/>
    <property type="match status" value="1"/>
</dbReference>
<keyword evidence="5" id="KW-1185">Reference proteome</keyword>
<dbReference type="GO" id="GO:0016616">
    <property type="term" value="F:oxidoreductase activity, acting on the CH-OH group of donors, NAD or NADP as acceptor"/>
    <property type="evidence" value="ECO:0007669"/>
    <property type="project" value="UniProtKB-ARBA"/>
</dbReference>
<dbReference type="Gene3D" id="3.40.50.720">
    <property type="entry name" value="NAD(P)-binding Rossmann-like Domain"/>
    <property type="match status" value="1"/>
</dbReference>
<evidence type="ECO:0000256" key="3">
    <source>
        <dbReference type="RuleBase" id="RU000363"/>
    </source>
</evidence>
<dbReference type="InterPro" id="IPR036291">
    <property type="entry name" value="NAD(P)-bd_dom_sf"/>
</dbReference>
<dbReference type="Pfam" id="PF00106">
    <property type="entry name" value="adh_short"/>
    <property type="match status" value="1"/>
</dbReference>
<reference evidence="5" key="1">
    <citation type="submission" date="2016-08" db="EMBL/GenBank/DDBJ databases">
        <authorList>
            <person name="Varghese N."/>
            <person name="Submissions Spin"/>
        </authorList>
    </citation>
    <scope>NUCLEOTIDE SEQUENCE [LARGE SCALE GENOMIC DNA]</scope>
    <source>
        <strain evidence="5">R-53144</strain>
    </source>
</reference>
<evidence type="ECO:0000256" key="2">
    <source>
        <dbReference type="ARBA" id="ARBA00023002"/>
    </source>
</evidence>
<dbReference type="RefSeq" id="WP_091121901.1">
    <property type="nucleotide sequence ID" value="NZ_FMBA01000012.1"/>
</dbReference>
<dbReference type="FunFam" id="3.40.50.720:FF:000047">
    <property type="entry name" value="NADP-dependent L-serine/L-allo-threonine dehydrogenase"/>
    <property type="match status" value="1"/>
</dbReference>
<dbReference type="PRINTS" id="PR00081">
    <property type="entry name" value="GDHRDH"/>
</dbReference>
<dbReference type="Proteomes" id="UP000199698">
    <property type="component" value="Unassembled WGS sequence"/>
</dbReference>
<evidence type="ECO:0000313" key="5">
    <source>
        <dbReference type="Proteomes" id="UP000199698"/>
    </source>
</evidence>
<gene>
    <name evidence="4" type="ORF">GA0061080_101226</name>
</gene>
<dbReference type="SUPFAM" id="SSF51735">
    <property type="entry name" value="NAD(P)-binding Rossmann-fold domains"/>
    <property type="match status" value="1"/>
</dbReference>
<dbReference type="AlphaFoldDB" id="A0A1C4AM64"/>
<organism evidence="4 5">
    <name type="scientific">Gilliamella intestini</name>
    <dbReference type="NCBI Taxonomy" id="1798183"/>
    <lineage>
        <taxon>Bacteria</taxon>
        <taxon>Pseudomonadati</taxon>
        <taxon>Pseudomonadota</taxon>
        <taxon>Gammaproteobacteria</taxon>
        <taxon>Orbales</taxon>
        <taxon>Orbaceae</taxon>
        <taxon>Gilliamella</taxon>
    </lineage>
</organism>
<sequence length="251" mass="27261">MNIALVTGASSGFGQAICRKLIADGYKVVGVARRANKLQNLADELGANFFSLPLDITKKDAVNTILLQLPNEFKPIDILINNAGLALGLEPAYEANYNDWETMIETNIIGLVNLTRQILPEMVERNFGYIINLGSVAGTYAYKGGNVYGASKAFVKQFSANLRTDLLGKKVRVTNIEPGLCGGTEFSNVRFHGDNQKAAQVYQGVEFITPEDIANTVSWLINTPNHFNVNSMEIMPVAQASAGLSVCKEAK</sequence>
<dbReference type="PRINTS" id="PR00080">
    <property type="entry name" value="SDRFAMILY"/>
</dbReference>
<accession>A0A1C4AM64</accession>
<dbReference type="InterPro" id="IPR002347">
    <property type="entry name" value="SDR_fam"/>
</dbReference>
<dbReference type="PROSITE" id="PS00061">
    <property type="entry name" value="ADH_SHORT"/>
    <property type="match status" value="1"/>
</dbReference>
<proteinExistence type="inferred from homology"/>
<dbReference type="InterPro" id="IPR020904">
    <property type="entry name" value="Sc_DH/Rdtase_CS"/>
</dbReference>
<dbReference type="STRING" id="1798183.GA0061080_101226"/>
<dbReference type="OrthoDB" id="9810734at2"/>
<keyword evidence="2" id="KW-0560">Oxidoreductase</keyword>